<feature type="domain" description="Glycosyltransferase 2-like" evidence="2">
    <location>
        <begin position="5"/>
        <end position="164"/>
    </location>
</feature>
<evidence type="ECO:0000313" key="3">
    <source>
        <dbReference type="EMBL" id="NOU87837.1"/>
    </source>
</evidence>
<dbReference type="PANTHER" id="PTHR22916">
    <property type="entry name" value="GLYCOSYLTRANSFERASE"/>
    <property type="match status" value="1"/>
</dbReference>
<keyword evidence="4" id="KW-1185">Reference proteome</keyword>
<proteinExistence type="inferred from homology"/>
<evidence type="ECO:0000313" key="4">
    <source>
        <dbReference type="Proteomes" id="UP000658690"/>
    </source>
</evidence>
<organism evidence="3 4">
    <name type="scientific">Paenibacillus germinis</name>
    <dbReference type="NCBI Taxonomy" id="2654979"/>
    <lineage>
        <taxon>Bacteria</taxon>
        <taxon>Bacillati</taxon>
        <taxon>Bacillota</taxon>
        <taxon>Bacilli</taxon>
        <taxon>Bacillales</taxon>
        <taxon>Paenibacillaceae</taxon>
        <taxon>Paenibacillus</taxon>
    </lineage>
</organism>
<evidence type="ECO:0000256" key="1">
    <source>
        <dbReference type="ARBA" id="ARBA00006739"/>
    </source>
</evidence>
<dbReference type="Proteomes" id="UP000658690">
    <property type="component" value="Unassembled WGS sequence"/>
</dbReference>
<protein>
    <submittedName>
        <fullName evidence="3">Glycosyltransferase</fullName>
    </submittedName>
</protein>
<evidence type="ECO:0000259" key="2">
    <source>
        <dbReference type="Pfam" id="PF00535"/>
    </source>
</evidence>
<dbReference type="Pfam" id="PF00535">
    <property type="entry name" value="Glycos_transf_2"/>
    <property type="match status" value="1"/>
</dbReference>
<dbReference type="RefSeq" id="WP_171690961.1">
    <property type="nucleotide sequence ID" value="NZ_WHOC01000094.1"/>
</dbReference>
<gene>
    <name evidence="3" type="ORF">GC102_18970</name>
</gene>
<comment type="similarity">
    <text evidence="1">Belongs to the glycosyltransferase 2 family.</text>
</comment>
<dbReference type="SUPFAM" id="SSF53448">
    <property type="entry name" value="Nucleotide-diphospho-sugar transferases"/>
    <property type="match status" value="1"/>
</dbReference>
<dbReference type="Gene3D" id="3.90.550.10">
    <property type="entry name" value="Spore Coat Polysaccharide Biosynthesis Protein SpsA, Chain A"/>
    <property type="match status" value="1"/>
</dbReference>
<sequence length="352" mass="40887">MSKVSVVVPIYNAGKKLDKCIKSILNQTFSDFELILVNDGSTDNISLEICNKYEKQDVRIIIINQNNKGSIATRKKGIEVSTSEYVMFVDADDWIDSKTIQVLYNGTTQNNADITICNICKVLGQNGLIKKVTKSWYFDGNKLYEEDEIKRDLASAYFHGHPFPSSLCAKLFKRDLLLYSGKYLENIKFLGDDLFYNLEMLLKAKRIKMINEPLYFYRHGGFTSRFQPYLFDDMINGYQIQKQVIEEYYQDTKEKHHNGISFMLLNTFKTCLQNLFNSELNSSEIRAILKNCVSDESLQECILNVGALRHFPEYFMNAIKNQDVEYLYYLGERLHIKNKPRKCVLNLLSRIS</sequence>
<accession>A0ABX1Z3U2</accession>
<dbReference type="EMBL" id="WHOC01000094">
    <property type="protein sequence ID" value="NOU87837.1"/>
    <property type="molecule type" value="Genomic_DNA"/>
</dbReference>
<name>A0ABX1Z3U2_9BACL</name>
<dbReference type="InterPro" id="IPR029044">
    <property type="entry name" value="Nucleotide-diphossugar_trans"/>
</dbReference>
<comment type="caution">
    <text evidence="3">The sequence shown here is derived from an EMBL/GenBank/DDBJ whole genome shotgun (WGS) entry which is preliminary data.</text>
</comment>
<dbReference type="PANTHER" id="PTHR22916:SF3">
    <property type="entry name" value="UDP-GLCNAC:BETAGAL BETA-1,3-N-ACETYLGLUCOSAMINYLTRANSFERASE-LIKE PROTEIN 1"/>
    <property type="match status" value="1"/>
</dbReference>
<reference evidence="3 4" key="1">
    <citation type="submission" date="2019-10" db="EMBL/GenBank/DDBJ databases">
        <title>Description of Paenibacillus choica sp. nov.</title>
        <authorList>
            <person name="Carlier A."/>
            <person name="Qi S."/>
        </authorList>
    </citation>
    <scope>NUCLEOTIDE SEQUENCE [LARGE SCALE GENOMIC DNA]</scope>
    <source>
        <strain evidence="3 4">LMG 31460</strain>
    </source>
</reference>
<dbReference type="CDD" id="cd00761">
    <property type="entry name" value="Glyco_tranf_GTA_type"/>
    <property type="match status" value="1"/>
</dbReference>
<dbReference type="InterPro" id="IPR001173">
    <property type="entry name" value="Glyco_trans_2-like"/>
</dbReference>